<name>A0A834J2V5_VESVU</name>
<accession>A0A834J2V5</accession>
<proteinExistence type="predicted"/>
<gene>
    <name evidence="1" type="ORF">HZH66_014129</name>
</gene>
<dbReference type="AlphaFoldDB" id="A0A834J2V5"/>
<organism evidence="1 2">
    <name type="scientific">Vespula vulgaris</name>
    <name type="common">Yellow jacket</name>
    <name type="synonym">Wasp</name>
    <dbReference type="NCBI Taxonomy" id="7454"/>
    <lineage>
        <taxon>Eukaryota</taxon>
        <taxon>Metazoa</taxon>
        <taxon>Ecdysozoa</taxon>
        <taxon>Arthropoda</taxon>
        <taxon>Hexapoda</taxon>
        <taxon>Insecta</taxon>
        <taxon>Pterygota</taxon>
        <taxon>Neoptera</taxon>
        <taxon>Endopterygota</taxon>
        <taxon>Hymenoptera</taxon>
        <taxon>Apocrita</taxon>
        <taxon>Aculeata</taxon>
        <taxon>Vespoidea</taxon>
        <taxon>Vespidae</taxon>
        <taxon>Vespinae</taxon>
        <taxon>Vespula</taxon>
    </lineage>
</organism>
<dbReference type="Proteomes" id="UP000614350">
    <property type="component" value="Unassembled WGS sequence"/>
</dbReference>
<evidence type="ECO:0000313" key="2">
    <source>
        <dbReference type="Proteomes" id="UP000614350"/>
    </source>
</evidence>
<dbReference type="EMBL" id="JACSEA010000021">
    <property type="protein sequence ID" value="KAF7380753.1"/>
    <property type="molecule type" value="Genomic_DNA"/>
</dbReference>
<protein>
    <submittedName>
        <fullName evidence="1">Uncharacterized protein</fullName>
    </submittedName>
</protein>
<keyword evidence="2" id="KW-1185">Reference proteome</keyword>
<comment type="caution">
    <text evidence="1">The sequence shown here is derived from an EMBL/GenBank/DDBJ whole genome shotgun (WGS) entry which is preliminary data.</text>
</comment>
<evidence type="ECO:0000313" key="1">
    <source>
        <dbReference type="EMBL" id="KAF7380753.1"/>
    </source>
</evidence>
<reference evidence="1" key="1">
    <citation type="journal article" date="2020" name="G3 (Bethesda)">
        <title>High-Quality Assemblies for Three Invasive Social Wasps from the &lt;i&gt;Vespula&lt;/i&gt; Genus.</title>
        <authorList>
            <person name="Harrop T.W.R."/>
            <person name="Guhlin J."/>
            <person name="McLaughlin G.M."/>
            <person name="Permina E."/>
            <person name="Stockwell P."/>
            <person name="Gilligan J."/>
            <person name="Le Lec M.F."/>
            <person name="Gruber M.A.M."/>
            <person name="Quinn O."/>
            <person name="Lovegrove M."/>
            <person name="Duncan E.J."/>
            <person name="Remnant E.J."/>
            <person name="Van Eeckhoven J."/>
            <person name="Graham B."/>
            <person name="Knapp R.A."/>
            <person name="Langford K.W."/>
            <person name="Kronenberg Z."/>
            <person name="Press M.O."/>
            <person name="Eacker S.M."/>
            <person name="Wilson-Rankin E.E."/>
            <person name="Purcell J."/>
            <person name="Lester P.J."/>
            <person name="Dearden P.K."/>
        </authorList>
    </citation>
    <scope>NUCLEOTIDE SEQUENCE</scope>
    <source>
        <strain evidence="1">Marl-1</strain>
    </source>
</reference>
<sequence length="116" mass="12747">MSSEFTGIANKLREICKGWTQNKEIVKDHVHPHESLSCSSALAQPLPEISLTNTDADCFRRDVAKPSNSSTIGRASPTILRGAGTPVVIPVIGACRDLSACLRRRFRRSLSRLPYL</sequence>